<gene>
    <name evidence="1" type="ORF">PFISCL1PPCAC_21213</name>
</gene>
<dbReference type="Gene3D" id="2.60.210.10">
    <property type="entry name" value="Apoptosis, Tumor Necrosis Factor Receptor Associated Protein 2, Chain A"/>
    <property type="match status" value="1"/>
</dbReference>
<accession>A0AAV5WGB4</accession>
<keyword evidence="2" id="KW-1185">Reference proteome</keyword>
<name>A0AAV5WGB4_9BILA</name>
<dbReference type="InterPro" id="IPR008974">
    <property type="entry name" value="TRAF-like"/>
</dbReference>
<dbReference type="AlphaFoldDB" id="A0AAV5WGB4"/>
<dbReference type="SUPFAM" id="SSF49599">
    <property type="entry name" value="TRAF domain-like"/>
    <property type="match status" value="1"/>
</dbReference>
<evidence type="ECO:0000313" key="1">
    <source>
        <dbReference type="EMBL" id="GMT29916.1"/>
    </source>
</evidence>
<organism evidence="1 2">
    <name type="scientific">Pristionchus fissidentatus</name>
    <dbReference type="NCBI Taxonomy" id="1538716"/>
    <lineage>
        <taxon>Eukaryota</taxon>
        <taxon>Metazoa</taxon>
        <taxon>Ecdysozoa</taxon>
        <taxon>Nematoda</taxon>
        <taxon>Chromadorea</taxon>
        <taxon>Rhabditida</taxon>
        <taxon>Rhabditina</taxon>
        <taxon>Diplogasteromorpha</taxon>
        <taxon>Diplogasteroidea</taxon>
        <taxon>Neodiplogasteridae</taxon>
        <taxon>Pristionchus</taxon>
    </lineage>
</organism>
<dbReference type="Proteomes" id="UP001432322">
    <property type="component" value="Unassembled WGS sequence"/>
</dbReference>
<dbReference type="EMBL" id="BTSY01000005">
    <property type="protein sequence ID" value="GMT29916.1"/>
    <property type="molecule type" value="Genomic_DNA"/>
</dbReference>
<dbReference type="CDD" id="cd00121">
    <property type="entry name" value="MATH"/>
    <property type="match status" value="1"/>
</dbReference>
<dbReference type="InterPro" id="IPR002083">
    <property type="entry name" value="MATH/TRAF_dom"/>
</dbReference>
<reference evidence="1" key="1">
    <citation type="submission" date="2023-10" db="EMBL/GenBank/DDBJ databases">
        <title>Genome assembly of Pristionchus species.</title>
        <authorList>
            <person name="Yoshida K."/>
            <person name="Sommer R.J."/>
        </authorList>
    </citation>
    <scope>NUCLEOTIDE SEQUENCE</scope>
    <source>
        <strain evidence="1">RS5133</strain>
    </source>
</reference>
<proteinExistence type="predicted"/>
<evidence type="ECO:0000313" key="2">
    <source>
        <dbReference type="Proteomes" id="UP001432322"/>
    </source>
</evidence>
<sequence length="146" mass="16551">MASAEIDWTFDGVREWDGEPTQSPITIVAGIPFALSAYYSEYGDEFFVTLGCQIGEEFENEDWWADISYTLTLLNADPNLNRVQEGDFTLTYNLRYDCAMMFDGYDDVLELNGVRKGFIVANRLSMKAIFTVHNVCGVPQPNIHLN</sequence>
<protein>
    <submittedName>
        <fullName evidence="1">Uncharacterized protein</fullName>
    </submittedName>
</protein>
<comment type="caution">
    <text evidence="1">The sequence shown here is derived from an EMBL/GenBank/DDBJ whole genome shotgun (WGS) entry which is preliminary data.</text>
</comment>